<protein>
    <submittedName>
        <fullName evidence="6">Transposase, IS605 OrfB family</fullName>
    </submittedName>
</protein>
<evidence type="ECO:0000256" key="1">
    <source>
        <dbReference type="ARBA" id="ARBA00008761"/>
    </source>
</evidence>
<keyword evidence="4" id="KW-0233">DNA recombination</keyword>
<evidence type="ECO:0000259" key="5">
    <source>
        <dbReference type="Pfam" id="PF01385"/>
    </source>
</evidence>
<dbReference type="NCBIfam" id="NF040570">
    <property type="entry name" value="guided_TnpB"/>
    <property type="match status" value="1"/>
</dbReference>
<dbReference type="InterPro" id="IPR010095">
    <property type="entry name" value="Cas12f1-like_TNB"/>
</dbReference>
<evidence type="ECO:0000256" key="3">
    <source>
        <dbReference type="ARBA" id="ARBA00023125"/>
    </source>
</evidence>
<dbReference type="NCBIfam" id="TIGR01766">
    <property type="entry name" value="IS200/IS605 family accessory protein TnpB-like domain"/>
    <property type="match status" value="1"/>
</dbReference>
<dbReference type="STRING" id="111780.Sta7437_0662"/>
<dbReference type="eggNOG" id="COG0675">
    <property type="taxonomic scope" value="Bacteria"/>
</dbReference>
<keyword evidence="3" id="KW-0238">DNA-binding</keyword>
<dbReference type="HOGENOM" id="CLU_032903_16_0_3"/>
<dbReference type="Pfam" id="PF01385">
    <property type="entry name" value="OrfB_IS605"/>
    <property type="match status" value="1"/>
</dbReference>
<evidence type="ECO:0000256" key="2">
    <source>
        <dbReference type="ARBA" id="ARBA00022578"/>
    </source>
</evidence>
<dbReference type="GO" id="GO:0032196">
    <property type="term" value="P:transposition"/>
    <property type="evidence" value="ECO:0007669"/>
    <property type="project" value="UniProtKB-KW"/>
</dbReference>
<dbReference type="Proteomes" id="UP000010473">
    <property type="component" value="Chromosome"/>
</dbReference>
<dbReference type="RefSeq" id="WP_015191930.1">
    <property type="nucleotide sequence ID" value="NC_019748.1"/>
</dbReference>
<dbReference type="EMBL" id="CP003653">
    <property type="protein sequence ID" value="AFZ34257.1"/>
    <property type="molecule type" value="Genomic_DNA"/>
</dbReference>
<organism evidence="6 7">
    <name type="scientific">Stanieria cyanosphaera (strain ATCC 29371 / PCC 7437)</name>
    <dbReference type="NCBI Taxonomy" id="111780"/>
    <lineage>
        <taxon>Bacteria</taxon>
        <taxon>Bacillati</taxon>
        <taxon>Cyanobacteriota</taxon>
        <taxon>Cyanophyceae</taxon>
        <taxon>Pleurocapsales</taxon>
        <taxon>Dermocarpellaceae</taxon>
        <taxon>Stanieria</taxon>
    </lineage>
</organism>
<gene>
    <name evidence="6" type="ordered locus">Sta7437_0662</name>
</gene>
<dbReference type="GO" id="GO:0003677">
    <property type="term" value="F:DNA binding"/>
    <property type="evidence" value="ECO:0007669"/>
    <property type="project" value="UniProtKB-KW"/>
</dbReference>
<keyword evidence="2" id="KW-0815">Transposition</keyword>
<evidence type="ECO:0000313" key="6">
    <source>
        <dbReference type="EMBL" id="AFZ34257.1"/>
    </source>
</evidence>
<dbReference type="GO" id="GO:0006310">
    <property type="term" value="P:DNA recombination"/>
    <property type="evidence" value="ECO:0007669"/>
    <property type="project" value="UniProtKB-KW"/>
</dbReference>
<name>K9XRE7_STAC7</name>
<dbReference type="InterPro" id="IPR001959">
    <property type="entry name" value="Transposase"/>
</dbReference>
<accession>K9XRE7</accession>
<sequence>MYGCQQVLLKPNKELSAILEFLCRQAHSLTNMGIYYARQLYLKTKRYVGKYDLEKLYKNNIHYKVFHSQAAQQILRSVYESFFSYKKLVKAYKEGKLEDRPRLPKYRKKGGLALVSYPGQALKLKDGSIRVPLGKQVKCWFELDSFQLPMPSNINLADVKELRILPRNKCFYAEFVYKKEIQTLEVDKQNVLGIDPGLNNWLTCVSNIGTSFIIDGKHIKSMNRWYNKQVSTLKEGKPQGFWSNKLAAITEKRNRQIKDGINKAALIVMNHCLENRIGTIVFGWNKRNKKEIELGKKNNSEFVPIPTARLKDRIEQLCLEYGIQFVETEESYTSKASFLDGDTLPIYGEKPKCENWKPSGKRTKRGLYRTANNWYINADAQSAGNIIRKVSITLGIDLSGVCRATLTSPHRIKLWSANKETTRSNVALARCEATSLESPSEAVLDSGGAVNSDN</sequence>
<feature type="domain" description="Probable transposase IS891/IS1136/IS1341" evidence="5">
    <location>
        <begin position="175"/>
        <end position="287"/>
    </location>
</feature>
<evidence type="ECO:0000256" key="4">
    <source>
        <dbReference type="ARBA" id="ARBA00023172"/>
    </source>
</evidence>
<keyword evidence="7" id="KW-1185">Reference proteome</keyword>
<dbReference type="AlphaFoldDB" id="K9XRE7"/>
<comment type="similarity">
    <text evidence="1">In the C-terminal section; belongs to the transposase 35 family.</text>
</comment>
<dbReference type="PATRIC" id="fig|111780.3.peg.694"/>
<proteinExistence type="inferred from homology"/>
<evidence type="ECO:0000313" key="7">
    <source>
        <dbReference type="Proteomes" id="UP000010473"/>
    </source>
</evidence>
<dbReference type="KEGG" id="scs:Sta7437_0662"/>
<dbReference type="OrthoDB" id="443345at2"/>
<reference evidence="7" key="1">
    <citation type="journal article" date="2013" name="Proc. Natl. Acad. Sci. U.S.A.">
        <title>Improving the coverage of the cyanobacterial phylum using diversity-driven genome sequencing.</title>
        <authorList>
            <person name="Shih P.M."/>
            <person name="Wu D."/>
            <person name="Latifi A."/>
            <person name="Axen S.D."/>
            <person name="Fewer D.P."/>
            <person name="Talla E."/>
            <person name="Calteau A."/>
            <person name="Cai F."/>
            <person name="Tandeau de Marsac N."/>
            <person name="Rippka R."/>
            <person name="Herdman M."/>
            <person name="Sivonen K."/>
            <person name="Coursin T."/>
            <person name="Laurent T."/>
            <person name="Goodwin L."/>
            <person name="Nolan M."/>
            <person name="Davenport K.W."/>
            <person name="Han C.S."/>
            <person name="Rubin E.M."/>
            <person name="Eisen J.A."/>
            <person name="Woyke T."/>
            <person name="Gugger M."/>
            <person name="Kerfeld C.A."/>
        </authorList>
    </citation>
    <scope>NUCLEOTIDE SEQUENCE [LARGE SCALE GENOMIC DNA]</scope>
    <source>
        <strain evidence="7">ATCC 29371 / PCC 7437</strain>
    </source>
</reference>